<dbReference type="GO" id="GO:0006508">
    <property type="term" value="P:proteolysis"/>
    <property type="evidence" value="ECO:0007669"/>
    <property type="project" value="InterPro"/>
</dbReference>
<dbReference type="InterPro" id="IPR036852">
    <property type="entry name" value="Peptidase_S8/S53_dom_sf"/>
</dbReference>
<dbReference type="Pfam" id="PF00082">
    <property type="entry name" value="Peptidase_S8"/>
    <property type="match status" value="1"/>
</dbReference>
<keyword evidence="3" id="KW-1185">Reference proteome</keyword>
<dbReference type="Proteomes" id="UP001327957">
    <property type="component" value="Unassembled WGS sequence"/>
</dbReference>
<dbReference type="AlphaFoldDB" id="A0AAV9SXZ0"/>
<accession>A0AAV9SXZ0</accession>
<dbReference type="GO" id="GO:0004252">
    <property type="term" value="F:serine-type endopeptidase activity"/>
    <property type="evidence" value="ECO:0007669"/>
    <property type="project" value="InterPro"/>
</dbReference>
<dbReference type="SUPFAM" id="SSF52743">
    <property type="entry name" value="Subtilisin-like"/>
    <property type="match status" value="1"/>
</dbReference>
<protein>
    <recommendedName>
        <fullName evidence="1">Peptidase S8/S53 domain-containing protein</fullName>
    </recommendedName>
</protein>
<comment type="caution">
    <text evidence="2">The sequence shown here is derived from an EMBL/GenBank/DDBJ whole genome shotgun (WGS) entry which is preliminary data.</text>
</comment>
<organism evidence="2 3">
    <name type="scientific">Colletotrichum tabaci</name>
    <dbReference type="NCBI Taxonomy" id="1209068"/>
    <lineage>
        <taxon>Eukaryota</taxon>
        <taxon>Fungi</taxon>
        <taxon>Dikarya</taxon>
        <taxon>Ascomycota</taxon>
        <taxon>Pezizomycotina</taxon>
        <taxon>Sordariomycetes</taxon>
        <taxon>Hypocreomycetidae</taxon>
        <taxon>Glomerellales</taxon>
        <taxon>Glomerellaceae</taxon>
        <taxon>Colletotrichum</taxon>
        <taxon>Colletotrichum destructivum species complex</taxon>
    </lineage>
</organism>
<dbReference type="Gene3D" id="3.40.50.200">
    <property type="entry name" value="Peptidase S8/S53 domain"/>
    <property type="match status" value="1"/>
</dbReference>
<dbReference type="EMBL" id="JASAOK010000049">
    <property type="protein sequence ID" value="KAK6208526.1"/>
    <property type="molecule type" value="Genomic_DNA"/>
</dbReference>
<dbReference type="InterPro" id="IPR000209">
    <property type="entry name" value="Peptidase_S8/S53_dom"/>
</dbReference>
<evidence type="ECO:0000313" key="3">
    <source>
        <dbReference type="Proteomes" id="UP001327957"/>
    </source>
</evidence>
<proteinExistence type="predicted"/>
<gene>
    <name evidence="2" type="ORF">QIS74_12044</name>
</gene>
<feature type="domain" description="Peptidase S8/S53" evidence="1">
    <location>
        <begin position="162"/>
        <end position="298"/>
    </location>
</feature>
<dbReference type="CDD" id="cd00306">
    <property type="entry name" value="Peptidases_S8_S53"/>
    <property type="match status" value="1"/>
</dbReference>
<evidence type="ECO:0000259" key="1">
    <source>
        <dbReference type="Pfam" id="PF00082"/>
    </source>
</evidence>
<reference evidence="2 3" key="1">
    <citation type="submission" date="2023-04" db="EMBL/GenBank/DDBJ databases">
        <title>Colletotrichum tabacum stain YC1 causing leaf anthracnose on Nicotiana tabacum(L.) cv.</title>
        <authorList>
            <person name="Ji Z."/>
            <person name="Wang M."/>
            <person name="Zhang J."/>
            <person name="Wang N."/>
            <person name="Zhou Z."/>
        </authorList>
    </citation>
    <scope>NUCLEOTIDE SEQUENCE [LARGE SCALE GENOMIC DNA]</scope>
    <source>
        <strain evidence="2 3">YC1</strain>
    </source>
</reference>
<sequence length="384" mass="43693">MSGPWNKENVHFIFERRMTLDRYVTGIFVDEPLLSVSIPAPGLSTKATSHSNETDVDDDDEDYDFFNYDTRKIPKIMGLGVMLIEIQLGRPIESLYKADNYSAHFGPNGEVYSHTNYEICKELITKSNMFEKMETSDTLKDLITNCIFPNEVFMPPHVKNLEDDEIRQALYPLALDWCMNNNIDIVCMACGFFTHDNDLEDKIQEASRKMLILAAPTNSGNRQDITYPSRHDAFVVPMFATDGNVKKSGLNPSQGPGKYNFAILGEDIKDFRGEVKSGTSYATAIATGLLARLLDFSRHNEMVEMREKAQKMKDMKNAMAVLYSMTRGTKDDPFYCIRPWDLLPTDLRSQIPFPLSRLPDKKDIEEARRSVSWKILSAMDDGLV</sequence>
<name>A0AAV9SXZ0_9PEZI</name>
<evidence type="ECO:0000313" key="2">
    <source>
        <dbReference type="EMBL" id="KAK6208526.1"/>
    </source>
</evidence>